<dbReference type="Pfam" id="PF00141">
    <property type="entry name" value="peroxidase"/>
    <property type="match status" value="1"/>
</dbReference>
<comment type="catalytic activity">
    <reaction evidence="1">
        <text>2 a phenolic donor + H2O2 = 2 a phenolic radical donor + 2 H2O</text>
        <dbReference type="Rhea" id="RHEA:56136"/>
        <dbReference type="ChEBI" id="CHEBI:15377"/>
        <dbReference type="ChEBI" id="CHEBI:16240"/>
        <dbReference type="ChEBI" id="CHEBI:139520"/>
        <dbReference type="ChEBI" id="CHEBI:139521"/>
        <dbReference type="EC" id="1.11.1.7"/>
    </reaction>
</comment>
<sequence>MSTDYNDTGVDSTFAAQLRAGVCPWTGVWRRQQRSNLAPLELQGPYRFDNAFFKDLIARRVLLRSDQELFGGGASNSTTDGIIRAHATNESLFAADFAAAMVKLGNLALTGSNGEIRLSCRRAN</sequence>
<dbReference type="Gramene" id="HORVU.MOREX.r2.2HG0091670.1">
    <property type="protein sequence ID" value="HORVU.MOREX.r2.2HG0091670.1.CDS.1"/>
    <property type="gene ID" value="HORVU.MOREX.r2.2HG0091670"/>
</dbReference>
<feature type="binding site" evidence="10">
    <location>
        <position position="49"/>
    </location>
    <ligand>
        <name>Ca(2+)</name>
        <dbReference type="ChEBI" id="CHEBI:29108"/>
        <label>2</label>
    </ligand>
</feature>
<keyword evidence="4" id="KW-0349">Heme</keyword>
<evidence type="ECO:0000256" key="5">
    <source>
        <dbReference type="ARBA" id="ARBA00022723"/>
    </source>
</evidence>
<organism evidence="13 14">
    <name type="scientific">Hordeum vulgare subsp. vulgare</name>
    <name type="common">Domesticated barley</name>
    <dbReference type="NCBI Taxonomy" id="112509"/>
    <lineage>
        <taxon>Eukaryota</taxon>
        <taxon>Viridiplantae</taxon>
        <taxon>Streptophyta</taxon>
        <taxon>Embryophyta</taxon>
        <taxon>Tracheophyta</taxon>
        <taxon>Spermatophyta</taxon>
        <taxon>Magnoliopsida</taxon>
        <taxon>Liliopsida</taxon>
        <taxon>Poales</taxon>
        <taxon>Poaceae</taxon>
        <taxon>BOP clade</taxon>
        <taxon>Pooideae</taxon>
        <taxon>Triticodae</taxon>
        <taxon>Triticeae</taxon>
        <taxon>Hordeinae</taxon>
        <taxon>Hordeum</taxon>
    </lineage>
</organism>
<evidence type="ECO:0000256" key="3">
    <source>
        <dbReference type="ARBA" id="ARBA00022559"/>
    </source>
</evidence>
<keyword evidence="14" id="KW-1185">Reference proteome</keyword>
<accession>A0A8I6XCL7</accession>
<dbReference type="SMR" id="A0A8I6XCL7"/>
<evidence type="ECO:0000256" key="10">
    <source>
        <dbReference type="PIRSR" id="PIRSR600823-3"/>
    </source>
</evidence>
<dbReference type="GO" id="GO:0046872">
    <property type="term" value="F:metal ion binding"/>
    <property type="evidence" value="ECO:0007669"/>
    <property type="project" value="UniProtKB-KW"/>
</dbReference>
<evidence type="ECO:0000256" key="9">
    <source>
        <dbReference type="ARBA" id="ARBA00023324"/>
    </source>
</evidence>
<evidence type="ECO:0000256" key="6">
    <source>
        <dbReference type="ARBA" id="ARBA00022837"/>
    </source>
</evidence>
<evidence type="ECO:0000259" key="12">
    <source>
        <dbReference type="PROSITE" id="PS50873"/>
    </source>
</evidence>
<dbReference type="GO" id="GO:0020037">
    <property type="term" value="F:heme binding"/>
    <property type="evidence" value="ECO:0007669"/>
    <property type="project" value="InterPro"/>
</dbReference>
<evidence type="ECO:0000256" key="7">
    <source>
        <dbReference type="ARBA" id="ARBA00023002"/>
    </source>
</evidence>
<keyword evidence="7" id="KW-0560">Oxidoreductase</keyword>
<dbReference type="InterPro" id="IPR010255">
    <property type="entry name" value="Haem_peroxidase_sf"/>
</dbReference>
<protein>
    <recommendedName>
        <fullName evidence="12">Plant heme peroxidase family profile domain-containing protein</fullName>
    </recommendedName>
</protein>
<keyword evidence="8" id="KW-0408">Iron</keyword>
<evidence type="ECO:0000256" key="4">
    <source>
        <dbReference type="ARBA" id="ARBA00022617"/>
    </source>
</evidence>
<reference evidence="13" key="2">
    <citation type="submission" date="2020-10" db="EMBL/GenBank/DDBJ databases">
        <authorList>
            <person name="Scholz U."/>
            <person name="Mascher M."/>
            <person name="Fiebig A."/>
        </authorList>
    </citation>
    <scope>NUCLEOTIDE SEQUENCE [LARGE SCALE GENOMIC DNA]</scope>
    <source>
        <strain evidence="13">cv. Morex</strain>
    </source>
</reference>
<dbReference type="Gramene" id="HORVU.MOREX.r3.2HG0111700.1">
    <property type="protein sequence ID" value="HORVU.MOREX.r3.2HG0111700.1.CDS1"/>
    <property type="gene ID" value="HORVU.MOREX.r3.2HG0111700"/>
</dbReference>
<dbReference type="Gene3D" id="1.10.520.10">
    <property type="match status" value="1"/>
</dbReference>
<dbReference type="GO" id="GO:0006979">
    <property type="term" value="P:response to oxidative stress"/>
    <property type="evidence" value="ECO:0007669"/>
    <property type="project" value="InterPro"/>
</dbReference>
<evidence type="ECO:0000313" key="13">
    <source>
        <dbReference type="EnsemblPlants" id="HORVU.MOREX.r3.2HG0111700.1.CDS1"/>
    </source>
</evidence>
<evidence type="ECO:0000256" key="2">
    <source>
        <dbReference type="ARBA" id="ARBA00001970"/>
    </source>
</evidence>
<dbReference type="SUPFAM" id="SSF48113">
    <property type="entry name" value="Heme-dependent peroxidases"/>
    <property type="match status" value="1"/>
</dbReference>
<keyword evidence="3" id="KW-0575">Peroxidase</keyword>
<dbReference type="EnsemblPlants" id="HORVU.MOREX.r3.2HG0111700.1">
    <property type="protein sequence ID" value="HORVU.MOREX.r3.2HG0111700.1.CDS1"/>
    <property type="gene ID" value="HORVU.MOREX.r3.2HG0111700"/>
</dbReference>
<dbReference type="GO" id="GO:0140825">
    <property type="term" value="F:lactoperoxidase activity"/>
    <property type="evidence" value="ECO:0007669"/>
    <property type="project" value="UniProtKB-EC"/>
</dbReference>
<dbReference type="PROSITE" id="PS50873">
    <property type="entry name" value="PEROXIDASE_4"/>
    <property type="match status" value="1"/>
</dbReference>
<comment type="similarity">
    <text evidence="11">Belongs to the peroxidase family.</text>
</comment>
<keyword evidence="5 10" id="KW-0479">Metal-binding</keyword>
<comment type="cofactor">
    <cofactor evidence="10">
        <name>Ca(2+)</name>
        <dbReference type="ChEBI" id="CHEBI:29108"/>
    </cofactor>
    <text evidence="10">Binds 2 calcium ions per subunit.</text>
</comment>
<dbReference type="Proteomes" id="UP000011116">
    <property type="component" value="Chromosome 2H"/>
</dbReference>
<reference evidence="13" key="3">
    <citation type="submission" date="2022-01" db="UniProtKB">
        <authorList>
            <consortium name="EnsemblPlants"/>
        </authorList>
    </citation>
    <scope>IDENTIFICATION</scope>
    <source>
        <strain evidence="13">subsp. vulgare</strain>
    </source>
</reference>
<dbReference type="PANTHER" id="PTHR31388">
    <property type="entry name" value="PEROXIDASE 72-RELATED"/>
    <property type="match status" value="1"/>
</dbReference>
<reference evidence="14" key="1">
    <citation type="journal article" date="2012" name="Nature">
        <title>A physical, genetic and functional sequence assembly of the barley genome.</title>
        <authorList>
            <consortium name="The International Barley Genome Sequencing Consortium"/>
            <person name="Mayer K.F."/>
            <person name="Waugh R."/>
            <person name="Brown J.W."/>
            <person name="Schulman A."/>
            <person name="Langridge P."/>
            <person name="Platzer M."/>
            <person name="Fincher G.B."/>
            <person name="Muehlbauer G.J."/>
            <person name="Sato K."/>
            <person name="Close T.J."/>
            <person name="Wise R.P."/>
            <person name="Stein N."/>
        </authorList>
    </citation>
    <scope>NUCLEOTIDE SEQUENCE [LARGE SCALE GENOMIC DNA]</scope>
    <source>
        <strain evidence="14">cv. Morex</strain>
    </source>
</reference>
<evidence type="ECO:0000313" key="14">
    <source>
        <dbReference type="Proteomes" id="UP000011116"/>
    </source>
</evidence>
<evidence type="ECO:0000256" key="8">
    <source>
        <dbReference type="ARBA" id="ARBA00023004"/>
    </source>
</evidence>
<dbReference type="InterPro" id="IPR002016">
    <property type="entry name" value="Haem_peroxidase"/>
</dbReference>
<proteinExistence type="inferred from homology"/>
<keyword evidence="9" id="KW-0376">Hydrogen peroxide</keyword>
<evidence type="ECO:0000256" key="11">
    <source>
        <dbReference type="RuleBase" id="RU004241"/>
    </source>
</evidence>
<comment type="cofactor">
    <cofactor evidence="2">
        <name>heme b</name>
        <dbReference type="ChEBI" id="CHEBI:60344"/>
    </cofactor>
</comment>
<dbReference type="Gene3D" id="1.10.420.10">
    <property type="entry name" value="Peroxidase, domain 2"/>
    <property type="match status" value="1"/>
</dbReference>
<dbReference type="PRINTS" id="PR00461">
    <property type="entry name" value="PLPEROXIDASE"/>
</dbReference>
<feature type="domain" description="Plant heme peroxidase family profile" evidence="12">
    <location>
        <begin position="1"/>
        <end position="124"/>
    </location>
</feature>
<evidence type="ECO:0000256" key="1">
    <source>
        <dbReference type="ARBA" id="ARBA00000189"/>
    </source>
</evidence>
<dbReference type="PANTHER" id="PTHR31388:SF208">
    <property type="entry name" value="PEROXIDASE"/>
    <property type="match status" value="1"/>
</dbReference>
<dbReference type="GO" id="GO:0042744">
    <property type="term" value="P:hydrogen peroxide catabolic process"/>
    <property type="evidence" value="ECO:0007669"/>
    <property type="project" value="UniProtKB-KW"/>
</dbReference>
<dbReference type="InterPro" id="IPR000823">
    <property type="entry name" value="Peroxidase_pln"/>
</dbReference>
<keyword evidence="6 10" id="KW-0106">Calcium</keyword>
<dbReference type="AlphaFoldDB" id="A0A8I6XCL7"/>
<name>A0A8I6XCL7_HORVV</name>